<evidence type="ECO:0000256" key="1">
    <source>
        <dbReference type="SAM" id="MobiDB-lite"/>
    </source>
</evidence>
<reference evidence="2 3" key="1">
    <citation type="journal article" date="2021" name="Environ. Microbiol.">
        <title>Gene family expansions and transcriptome signatures uncover fungal adaptations to wood decay.</title>
        <authorList>
            <person name="Hage H."/>
            <person name="Miyauchi S."/>
            <person name="Viragh M."/>
            <person name="Drula E."/>
            <person name="Min B."/>
            <person name="Chaduli D."/>
            <person name="Navarro D."/>
            <person name="Favel A."/>
            <person name="Norest M."/>
            <person name="Lesage-Meessen L."/>
            <person name="Balint B."/>
            <person name="Merenyi Z."/>
            <person name="de Eugenio L."/>
            <person name="Morin E."/>
            <person name="Martinez A.T."/>
            <person name="Baldrian P."/>
            <person name="Stursova M."/>
            <person name="Martinez M.J."/>
            <person name="Novotny C."/>
            <person name="Magnuson J.K."/>
            <person name="Spatafora J.W."/>
            <person name="Maurice S."/>
            <person name="Pangilinan J."/>
            <person name="Andreopoulos W."/>
            <person name="LaButti K."/>
            <person name="Hundley H."/>
            <person name="Na H."/>
            <person name="Kuo A."/>
            <person name="Barry K."/>
            <person name="Lipzen A."/>
            <person name="Henrissat B."/>
            <person name="Riley R."/>
            <person name="Ahrendt S."/>
            <person name="Nagy L.G."/>
            <person name="Grigoriev I.V."/>
            <person name="Martin F."/>
            <person name="Rosso M.N."/>
        </authorList>
    </citation>
    <scope>NUCLEOTIDE SEQUENCE [LARGE SCALE GENOMIC DNA]</scope>
    <source>
        <strain evidence="2 3">CIRM-BRFM 1785</strain>
    </source>
</reference>
<feature type="region of interest" description="Disordered" evidence="1">
    <location>
        <begin position="1"/>
        <end position="79"/>
    </location>
</feature>
<protein>
    <submittedName>
        <fullName evidence="2">Uncharacterized protein</fullName>
    </submittedName>
</protein>
<feature type="non-terminal residue" evidence="2">
    <location>
        <position position="1"/>
    </location>
</feature>
<sequence>ATATSGAPSSASYSLPHPPSPTTASTPPPPSPALTAASSSTRTASMWSSTLGPTRLAFSSTRPAASAAPGVRPSALRRPQHRHACHRHAIPPRPLHILPRYLLLPQQHPHPHRHCRHPHQLHQSIRALLPVSPRANQVFRAPKMLITLVLHGNLFGELD</sequence>
<dbReference type="EMBL" id="JADCUA010000001">
    <property type="protein sequence ID" value="KAH9843756.1"/>
    <property type="molecule type" value="Genomic_DNA"/>
</dbReference>
<gene>
    <name evidence="2" type="ORF">C8Q71DRAFT_864778</name>
</gene>
<name>A0ABQ8KYB7_9APHY</name>
<dbReference type="RefSeq" id="XP_047784566.1">
    <property type="nucleotide sequence ID" value="XM_047928268.1"/>
</dbReference>
<evidence type="ECO:0000313" key="2">
    <source>
        <dbReference type="EMBL" id="KAH9843756.1"/>
    </source>
</evidence>
<organism evidence="2 3">
    <name type="scientific">Rhodofomes roseus</name>
    <dbReference type="NCBI Taxonomy" id="34475"/>
    <lineage>
        <taxon>Eukaryota</taxon>
        <taxon>Fungi</taxon>
        <taxon>Dikarya</taxon>
        <taxon>Basidiomycota</taxon>
        <taxon>Agaricomycotina</taxon>
        <taxon>Agaricomycetes</taxon>
        <taxon>Polyporales</taxon>
        <taxon>Rhodofomes</taxon>
    </lineage>
</organism>
<evidence type="ECO:0000313" key="3">
    <source>
        <dbReference type="Proteomes" id="UP000814176"/>
    </source>
</evidence>
<dbReference type="Proteomes" id="UP000814176">
    <property type="component" value="Unassembled WGS sequence"/>
</dbReference>
<comment type="caution">
    <text evidence="2">The sequence shown here is derived from an EMBL/GenBank/DDBJ whole genome shotgun (WGS) entry which is preliminary data.</text>
</comment>
<accession>A0ABQ8KYB7</accession>
<keyword evidence="3" id="KW-1185">Reference proteome</keyword>
<feature type="compositionally biased region" description="Low complexity" evidence="1">
    <location>
        <begin position="1"/>
        <end position="14"/>
    </location>
</feature>
<feature type="compositionally biased region" description="Pro residues" evidence="1">
    <location>
        <begin position="16"/>
        <end position="32"/>
    </location>
</feature>
<proteinExistence type="predicted"/>
<dbReference type="GeneID" id="72009000"/>
<feature type="compositionally biased region" description="Low complexity" evidence="1">
    <location>
        <begin position="33"/>
        <end position="50"/>
    </location>
</feature>